<keyword evidence="2" id="KW-1185">Reference proteome</keyword>
<organism evidence="1 2">
    <name type="scientific">Humibacillus xanthopallidus</name>
    <dbReference type="NCBI Taxonomy" id="412689"/>
    <lineage>
        <taxon>Bacteria</taxon>
        <taxon>Bacillati</taxon>
        <taxon>Actinomycetota</taxon>
        <taxon>Actinomycetes</taxon>
        <taxon>Micrococcales</taxon>
        <taxon>Intrasporangiaceae</taxon>
        <taxon>Humibacillus</taxon>
    </lineage>
</organism>
<name>A0A543I3H7_9MICO</name>
<accession>A0A543I3H7</accession>
<dbReference type="AlphaFoldDB" id="A0A543I3H7"/>
<gene>
    <name evidence="1" type="ORF">FBY41_1534</name>
</gene>
<dbReference type="Proteomes" id="UP000316747">
    <property type="component" value="Unassembled WGS sequence"/>
</dbReference>
<comment type="caution">
    <text evidence="1">The sequence shown here is derived from an EMBL/GenBank/DDBJ whole genome shotgun (WGS) entry which is preliminary data.</text>
</comment>
<sequence length="166" mass="18713">MRSAMLCHMEISQEALKRMLPSLRDRGSAPPRDAIMTLIALTGEAPEHLVTLQLDDNRWQIVALHETGIVVVTVDPGAEAHWSLEHDRRPEGAKVLGHHYPVRAVESIEVRNARIFQRSWVESGLDIHGCFEYAIHVPGGTVEFPRDPSGREHATTEFVRELQSRL</sequence>
<evidence type="ECO:0000313" key="1">
    <source>
        <dbReference type="EMBL" id="TQM65149.1"/>
    </source>
</evidence>
<evidence type="ECO:0000313" key="2">
    <source>
        <dbReference type="Proteomes" id="UP000316747"/>
    </source>
</evidence>
<protein>
    <submittedName>
        <fullName evidence="1">Uncharacterized protein</fullName>
    </submittedName>
</protein>
<reference evidence="1 2" key="1">
    <citation type="submission" date="2019-06" db="EMBL/GenBank/DDBJ databases">
        <title>Genome sequencing of plant associated microbes to promote plant fitness in Sorghum bicolor and Oryza sativa.</title>
        <authorList>
            <person name="Coleman-Derr D."/>
        </authorList>
    </citation>
    <scope>NUCLEOTIDE SEQUENCE [LARGE SCALE GENOMIC DNA]</scope>
    <source>
        <strain evidence="1 2">KV-663</strain>
    </source>
</reference>
<dbReference type="EMBL" id="VFPM01000001">
    <property type="protein sequence ID" value="TQM65149.1"/>
    <property type="molecule type" value="Genomic_DNA"/>
</dbReference>
<proteinExistence type="predicted"/>